<accession>Q23LN9</accession>
<dbReference type="AlphaFoldDB" id="Q23LN9"/>
<gene>
    <name evidence="1" type="ORF">TTHERM_01011060</name>
</gene>
<dbReference type="KEGG" id="tet:TTHERM_01011060"/>
<dbReference type="EMBL" id="GG662664">
    <property type="protein sequence ID" value="EAR97471.2"/>
    <property type="molecule type" value="Genomic_DNA"/>
</dbReference>
<dbReference type="GeneID" id="7843284"/>
<evidence type="ECO:0000313" key="2">
    <source>
        <dbReference type="Proteomes" id="UP000009168"/>
    </source>
</evidence>
<keyword evidence="2" id="KW-1185">Reference proteome</keyword>
<dbReference type="HOGENOM" id="CLU_536953_0_0_1"/>
<sequence>MCIQLSSDIVGIDSDSQKCLFDRVTVKKVNKCFDIEKNGKSSVCKNKQNTMCVTITEEIQDQYIGIYKDAQMNLICIEKQDIGDQLKIDSPLILINLKFEYCLKDDFSLDEFYQKPNSMKCSCKYQFCLSNDICIPMDSNQNAARDINQNCAQLNQEGQIQSCFIDKSICLLKNSITQINKCTTYESKDEVIGVAFINKTNECIFKDKYADLIINNNLVFLKSSYCLFESSHILKVGDLNNKIIGRTQQHLCAQENQVFSEDDNLIEMCIFGFCISKYSCVEMDDFQNISKKPDNSCSTNSETDFIECFYSPEENSTCILEDNGQRSCELMTIENSKTFGAIYKQKNIQTGICISQDVRIPKQTLDSQNQKLTCSNGSCILQTVEKKCHDKILRILKDGDGGGSGNTDVYYVQCTKITYTGITSTQDDDGYCQPSFPSKKCRKAKQCLMNGVCVDMSQDISLPNFAKELITTSCLPYQKYFY</sequence>
<organism evidence="1 2">
    <name type="scientific">Tetrahymena thermophila (strain SB210)</name>
    <dbReference type="NCBI Taxonomy" id="312017"/>
    <lineage>
        <taxon>Eukaryota</taxon>
        <taxon>Sar</taxon>
        <taxon>Alveolata</taxon>
        <taxon>Ciliophora</taxon>
        <taxon>Intramacronucleata</taxon>
        <taxon>Oligohymenophorea</taxon>
        <taxon>Hymenostomatida</taxon>
        <taxon>Tetrahymenina</taxon>
        <taxon>Tetrahymenidae</taxon>
        <taxon>Tetrahymena</taxon>
    </lineage>
</organism>
<name>Q23LN9_TETTS</name>
<reference evidence="2" key="1">
    <citation type="journal article" date="2006" name="PLoS Biol.">
        <title>Macronuclear genome sequence of the ciliate Tetrahymena thermophila, a model eukaryote.</title>
        <authorList>
            <person name="Eisen J.A."/>
            <person name="Coyne R.S."/>
            <person name="Wu M."/>
            <person name="Wu D."/>
            <person name="Thiagarajan M."/>
            <person name="Wortman J.R."/>
            <person name="Badger J.H."/>
            <person name="Ren Q."/>
            <person name="Amedeo P."/>
            <person name="Jones K.M."/>
            <person name="Tallon L.J."/>
            <person name="Delcher A.L."/>
            <person name="Salzberg S.L."/>
            <person name="Silva J.C."/>
            <person name="Haas B.J."/>
            <person name="Majoros W.H."/>
            <person name="Farzad M."/>
            <person name="Carlton J.M."/>
            <person name="Smith R.K. Jr."/>
            <person name="Garg J."/>
            <person name="Pearlman R.E."/>
            <person name="Karrer K.M."/>
            <person name="Sun L."/>
            <person name="Manning G."/>
            <person name="Elde N.C."/>
            <person name="Turkewitz A.P."/>
            <person name="Asai D.J."/>
            <person name="Wilkes D.E."/>
            <person name="Wang Y."/>
            <person name="Cai H."/>
            <person name="Collins K."/>
            <person name="Stewart B.A."/>
            <person name="Lee S.R."/>
            <person name="Wilamowska K."/>
            <person name="Weinberg Z."/>
            <person name="Ruzzo W.L."/>
            <person name="Wloga D."/>
            <person name="Gaertig J."/>
            <person name="Frankel J."/>
            <person name="Tsao C.-C."/>
            <person name="Gorovsky M.A."/>
            <person name="Keeling P.J."/>
            <person name="Waller R.F."/>
            <person name="Patron N.J."/>
            <person name="Cherry J.M."/>
            <person name="Stover N.A."/>
            <person name="Krieger C.J."/>
            <person name="del Toro C."/>
            <person name="Ryder H.F."/>
            <person name="Williamson S.C."/>
            <person name="Barbeau R.A."/>
            <person name="Hamilton E.P."/>
            <person name="Orias E."/>
        </authorList>
    </citation>
    <scope>NUCLEOTIDE SEQUENCE [LARGE SCALE GENOMIC DNA]</scope>
    <source>
        <strain evidence="2">SB210</strain>
    </source>
</reference>
<dbReference type="RefSeq" id="XP_001017716.2">
    <property type="nucleotide sequence ID" value="XM_001017716.2"/>
</dbReference>
<proteinExistence type="predicted"/>
<evidence type="ECO:0000313" key="1">
    <source>
        <dbReference type="EMBL" id="EAR97471.2"/>
    </source>
</evidence>
<protein>
    <submittedName>
        <fullName evidence="1">Uncharacterized protein</fullName>
    </submittedName>
</protein>
<dbReference type="Proteomes" id="UP000009168">
    <property type="component" value="Unassembled WGS sequence"/>
</dbReference>
<dbReference type="InParanoid" id="Q23LN9"/>